<dbReference type="Gene3D" id="3.30.1200.10">
    <property type="entry name" value="YggU-like"/>
    <property type="match status" value="1"/>
</dbReference>
<dbReference type="PANTHER" id="PTHR12722:SF0">
    <property type="entry name" value="PROTEIN FAM50A"/>
    <property type="match status" value="1"/>
</dbReference>
<dbReference type="GO" id="GO:0005634">
    <property type="term" value="C:nucleus"/>
    <property type="evidence" value="ECO:0007669"/>
    <property type="project" value="InterPro"/>
</dbReference>
<dbReference type="InterPro" id="IPR036591">
    <property type="entry name" value="YggU-like_sf"/>
</dbReference>
<gene>
    <name evidence="3" type="ORF">PCAR00345_LOCUS395</name>
</gene>
<evidence type="ECO:0000256" key="2">
    <source>
        <dbReference type="SAM" id="MobiDB-lite"/>
    </source>
</evidence>
<protein>
    <submittedName>
        <fullName evidence="3">Uncharacterized protein</fullName>
    </submittedName>
</protein>
<sequence>MAQTAHKGHGNAAADTLRAAAGEKQRQELFRASEREKQRIMAETSAYRLQDSGAKWASGGGAAEAQLAQSTVGLVTKEEFARRRKEAEEAEEAAKHPPLESKEKEKEADKDKLKEKSNKKNKGKQRAATLSFAMEDDGEGEEVAVFKKPKKNPTVDFTPEVASDAAKEAAEVAGLVKPPPKKDAPDEITKLPAGYTCVRQTGQKQYEASLEVMASASAPRNRITGISSHTVTLLVRGAERAGEANAVLVSFLRSILGGNAITCDILRGHKAPVKTVRINGVESLDCLYHRLLMAHKFIK</sequence>
<feature type="compositionally biased region" description="Basic and acidic residues" evidence="2">
    <location>
        <begin position="79"/>
        <end position="118"/>
    </location>
</feature>
<dbReference type="PANTHER" id="PTHR12722">
    <property type="entry name" value="XAP-5 PROTEIN-RELATED"/>
    <property type="match status" value="1"/>
</dbReference>
<feature type="compositionally biased region" description="Basic and acidic residues" evidence="2">
    <location>
        <begin position="21"/>
        <end position="40"/>
    </location>
</feature>
<name>A0A7S4AY73_CHRCT</name>
<dbReference type="SUPFAM" id="SSF69786">
    <property type="entry name" value="YggU-like"/>
    <property type="match status" value="1"/>
</dbReference>
<dbReference type="AlphaFoldDB" id="A0A7S4AY73"/>
<dbReference type="SMART" id="SM01152">
    <property type="entry name" value="DUF167"/>
    <property type="match status" value="1"/>
</dbReference>
<evidence type="ECO:0000256" key="1">
    <source>
        <dbReference type="ARBA" id="ARBA00010364"/>
    </source>
</evidence>
<reference evidence="3" key="1">
    <citation type="submission" date="2021-01" db="EMBL/GenBank/DDBJ databases">
        <authorList>
            <person name="Corre E."/>
            <person name="Pelletier E."/>
            <person name="Niang G."/>
            <person name="Scheremetjew M."/>
            <person name="Finn R."/>
            <person name="Kale V."/>
            <person name="Holt S."/>
            <person name="Cochrane G."/>
            <person name="Meng A."/>
            <person name="Brown T."/>
            <person name="Cohen L."/>
        </authorList>
    </citation>
    <scope>NUCLEOTIDE SEQUENCE</scope>
    <source>
        <strain evidence="3">CCMP645</strain>
    </source>
</reference>
<proteinExistence type="inferred from homology"/>
<feature type="region of interest" description="Disordered" evidence="2">
    <location>
        <begin position="79"/>
        <end position="130"/>
    </location>
</feature>
<organism evidence="3">
    <name type="scientific">Chrysotila carterae</name>
    <name type="common">Marine alga</name>
    <name type="synonym">Syracosphaera carterae</name>
    <dbReference type="NCBI Taxonomy" id="13221"/>
    <lineage>
        <taxon>Eukaryota</taxon>
        <taxon>Haptista</taxon>
        <taxon>Haptophyta</taxon>
        <taxon>Prymnesiophyceae</taxon>
        <taxon>Isochrysidales</taxon>
        <taxon>Isochrysidaceae</taxon>
        <taxon>Chrysotila</taxon>
    </lineage>
</organism>
<comment type="similarity">
    <text evidence="1">Belongs to the UPF0235 family.</text>
</comment>
<dbReference type="InterPro" id="IPR003746">
    <property type="entry name" value="DUF167"/>
</dbReference>
<dbReference type="Pfam" id="PF02594">
    <property type="entry name" value="DUF167"/>
    <property type="match status" value="1"/>
</dbReference>
<dbReference type="InterPro" id="IPR007005">
    <property type="entry name" value="XAP5"/>
</dbReference>
<dbReference type="GO" id="GO:0006325">
    <property type="term" value="P:chromatin organization"/>
    <property type="evidence" value="ECO:0007669"/>
    <property type="project" value="TreeGrafter"/>
</dbReference>
<evidence type="ECO:0000313" key="3">
    <source>
        <dbReference type="EMBL" id="CAE0747813.1"/>
    </source>
</evidence>
<accession>A0A7S4AY73</accession>
<dbReference type="EMBL" id="HBIZ01000717">
    <property type="protein sequence ID" value="CAE0747813.1"/>
    <property type="molecule type" value="Transcribed_RNA"/>
</dbReference>
<feature type="region of interest" description="Disordered" evidence="2">
    <location>
        <begin position="1"/>
        <end position="45"/>
    </location>
</feature>